<dbReference type="GO" id="GO:0003924">
    <property type="term" value="F:GTPase activity"/>
    <property type="evidence" value="ECO:0007669"/>
    <property type="project" value="InterPro"/>
</dbReference>
<keyword evidence="2" id="KW-0342">GTP-binding</keyword>
<dbReference type="PRINTS" id="PR00449">
    <property type="entry name" value="RASTRNSFRMNG"/>
</dbReference>
<dbReference type="AlphaFoldDB" id="A0AAV6G3C8"/>
<dbReference type="InterPro" id="IPR001806">
    <property type="entry name" value="Small_GTPase"/>
</dbReference>
<evidence type="ECO:0000256" key="1">
    <source>
        <dbReference type="ARBA" id="ARBA00022741"/>
    </source>
</evidence>
<comment type="caution">
    <text evidence="4">The sequence shown here is derived from an EMBL/GenBank/DDBJ whole genome shotgun (WGS) entry which is preliminary data.</text>
</comment>
<dbReference type="SMART" id="SM00175">
    <property type="entry name" value="RAB"/>
    <property type="match status" value="1"/>
</dbReference>
<evidence type="ECO:0000256" key="3">
    <source>
        <dbReference type="ARBA" id="ARBA00023288"/>
    </source>
</evidence>
<protein>
    <submittedName>
        <fullName evidence="4">Uncharacterized protein</fullName>
    </submittedName>
</protein>
<dbReference type="Pfam" id="PF00071">
    <property type="entry name" value="Ras"/>
    <property type="match status" value="1"/>
</dbReference>
<dbReference type="PROSITE" id="PS51419">
    <property type="entry name" value="RAB"/>
    <property type="match status" value="1"/>
</dbReference>
<dbReference type="Gene3D" id="3.40.50.300">
    <property type="entry name" value="P-loop containing nucleotide triphosphate hydrolases"/>
    <property type="match status" value="1"/>
</dbReference>
<dbReference type="EMBL" id="JADWDJ010000017">
    <property type="protein sequence ID" value="KAG5267995.1"/>
    <property type="molecule type" value="Genomic_DNA"/>
</dbReference>
<dbReference type="InterPro" id="IPR027417">
    <property type="entry name" value="P-loop_NTPase"/>
</dbReference>
<dbReference type="GO" id="GO:0005525">
    <property type="term" value="F:GTP binding"/>
    <property type="evidence" value="ECO:0007669"/>
    <property type="project" value="UniProtKB-KW"/>
</dbReference>
<gene>
    <name evidence="4" type="ORF">AALO_G00228260</name>
</gene>
<reference evidence="4 5" key="1">
    <citation type="submission" date="2020-10" db="EMBL/GenBank/DDBJ databases">
        <title>Chromosome-scale genome assembly of the Allis shad, Alosa alosa.</title>
        <authorList>
            <person name="Margot Z."/>
            <person name="Christophe K."/>
            <person name="Cabau C."/>
            <person name="Louis A."/>
            <person name="Berthelot C."/>
            <person name="Parey E."/>
            <person name="Roest Crollius H."/>
            <person name="Montfort J."/>
            <person name="Robinson-Rechavi M."/>
            <person name="Bucao C."/>
            <person name="Bouchez O."/>
            <person name="Gislard M."/>
            <person name="Lluch J."/>
            <person name="Milhes M."/>
            <person name="Lampietro C."/>
            <person name="Lopez Roques C."/>
            <person name="Donnadieu C."/>
            <person name="Braasch I."/>
            <person name="Desvignes T."/>
            <person name="Postlethwait J."/>
            <person name="Bobe J."/>
            <person name="Guiguen Y."/>
        </authorList>
    </citation>
    <scope>NUCLEOTIDE SEQUENCE [LARGE SCALE GENOMIC DNA]</scope>
    <source>
        <strain evidence="4">M-15738</strain>
        <tissue evidence="4">Blood</tissue>
    </source>
</reference>
<dbReference type="SUPFAM" id="SSF52540">
    <property type="entry name" value="P-loop containing nucleoside triphosphate hydrolases"/>
    <property type="match status" value="1"/>
</dbReference>
<accession>A0AAV6G3C8</accession>
<dbReference type="PROSITE" id="PS51421">
    <property type="entry name" value="RAS"/>
    <property type="match status" value="1"/>
</dbReference>
<evidence type="ECO:0000313" key="5">
    <source>
        <dbReference type="Proteomes" id="UP000823561"/>
    </source>
</evidence>
<evidence type="ECO:0000313" key="4">
    <source>
        <dbReference type="EMBL" id="KAG5267995.1"/>
    </source>
</evidence>
<keyword evidence="3" id="KW-0449">Lipoprotein</keyword>
<organism evidence="4 5">
    <name type="scientific">Alosa alosa</name>
    <name type="common">allis shad</name>
    <dbReference type="NCBI Taxonomy" id="278164"/>
    <lineage>
        <taxon>Eukaryota</taxon>
        <taxon>Metazoa</taxon>
        <taxon>Chordata</taxon>
        <taxon>Craniata</taxon>
        <taxon>Vertebrata</taxon>
        <taxon>Euteleostomi</taxon>
        <taxon>Actinopterygii</taxon>
        <taxon>Neopterygii</taxon>
        <taxon>Teleostei</taxon>
        <taxon>Clupei</taxon>
        <taxon>Clupeiformes</taxon>
        <taxon>Clupeoidei</taxon>
        <taxon>Clupeidae</taxon>
        <taxon>Alosa</taxon>
    </lineage>
</organism>
<dbReference type="Proteomes" id="UP000823561">
    <property type="component" value="Chromosome 17"/>
</dbReference>
<dbReference type="NCBIfam" id="TIGR00231">
    <property type="entry name" value="small_GTP"/>
    <property type="match status" value="1"/>
</dbReference>
<dbReference type="PANTHER" id="PTHR47977">
    <property type="entry name" value="RAS-RELATED PROTEIN RAB"/>
    <property type="match status" value="1"/>
</dbReference>
<dbReference type="InterPro" id="IPR050227">
    <property type="entry name" value="Rab"/>
</dbReference>
<dbReference type="InterPro" id="IPR005225">
    <property type="entry name" value="Small_GTP-bd"/>
</dbReference>
<proteinExistence type="predicted"/>
<dbReference type="FunFam" id="3.40.50.300:FF:001129">
    <property type="entry name" value="ras-related protein Rab-44 isoform X2"/>
    <property type="match status" value="1"/>
</dbReference>
<dbReference type="SMART" id="SM00173">
    <property type="entry name" value="RAS"/>
    <property type="match status" value="1"/>
</dbReference>
<dbReference type="CDD" id="cd00154">
    <property type="entry name" value="Rab"/>
    <property type="match status" value="1"/>
</dbReference>
<keyword evidence="1" id="KW-0547">Nucleotide-binding</keyword>
<sequence>MGVDYSVRTLNLGDINVALQLWDTAGQERYRSITKQFFRRVDGVVVIYDITVEESFHAVRPWLCNIQEAVGDDIPIMVLGNKMDMESEREVSLKEGHRLAEESHLIFYEVSAYTGYNIMESLIHLARVLRETEDHEKEITVQLSTPHVKKKSCCK</sequence>
<evidence type="ECO:0000256" key="2">
    <source>
        <dbReference type="ARBA" id="ARBA00023134"/>
    </source>
</evidence>
<name>A0AAV6G3C8_9TELE</name>
<dbReference type="SMART" id="SM00174">
    <property type="entry name" value="RHO"/>
    <property type="match status" value="1"/>
</dbReference>
<keyword evidence="5" id="KW-1185">Reference proteome</keyword>